<dbReference type="EMBL" id="JBHSEH010000020">
    <property type="protein sequence ID" value="MFC4427312.1"/>
    <property type="molecule type" value="Genomic_DNA"/>
</dbReference>
<feature type="signal peptide" evidence="1">
    <location>
        <begin position="1"/>
        <end position="24"/>
    </location>
</feature>
<keyword evidence="1" id="KW-0732">Signal</keyword>
<sequence length="120" mass="12671">MRRTTQASSRLLFGATLLLGSVLAQQDSSLSARIAGLAGTGLTHAQTQDRLQRLGTMLGDAGYGTARTGSLGDGTLASRWYSQSADRTVFAFSGQQAEDNALTVAEHAGLLRWNELMATP</sequence>
<feature type="chain" id="PRO_5046359695" evidence="1">
    <location>
        <begin position="25"/>
        <end position="120"/>
    </location>
</feature>
<organism evidence="2 3">
    <name type="scientific">Deinococcus navajonensis</name>
    <dbReference type="NCBI Taxonomy" id="309884"/>
    <lineage>
        <taxon>Bacteria</taxon>
        <taxon>Thermotogati</taxon>
        <taxon>Deinococcota</taxon>
        <taxon>Deinococci</taxon>
        <taxon>Deinococcales</taxon>
        <taxon>Deinococcaceae</taxon>
        <taxon>Deinococcus</taxon>
    </lineage>
</organism>
<name>A0ABV8XRP5_9DEIO</name>
<evidence type="ECO:0000256" key="1">
    <source>
        <dbReference type="SAM" id="SignalP"/>
    </source>
</evidence>
<dbReference type="Proteomes" id="UP001595998">
    <property type="component" value="Unassembled WGS sequence"/>
</dbReference>
<comment type="caution">
    <text evidence="2">The sequence shown here is derived from an EMBL/GenBank/DDBJ whole genome shotgun (WGS) entry which is preliminary data.</text>
</comment>
<proteinExistence type="predicted"/>
<keyword evidence="3" id="KW-1185">Reference proteome</keyword>
<accession>A0ABV8XRP5</accession>
<protein>
    <submittedName>
        <fullName evidence="2">Uncharacterized protein</fullName>
    </submittedName>
</protein>
<gene>
    <name evidence="2" type="ORF">ACFOZ9_13935</name>
</gene>
<dbReference type="RefSeq" id="WP_380040670.1">
    <property type="nucleotide sequence ID" value="NZ_JBHSEH010000020.1"/>
</dbReference>
<evidence type="ECO:0000313" key="2">
    <source>
        <dbReference type="EMBL" id="MFC4427312.1"/>
    </source>
</evidence>
<reference evidence="3" key="1">
    <citation type="journal article" date="2019" name="Int. J. Syst. Evol. Microbiol.">
        <title>The Global Catalogue of Microorganisms (GCM) 10K type strain sequencing project: providing services to taxonomists for standard genome sequencing and annotation.</title>
        <authorList>
            <consortium name="The Broad Institute Genomics Platform"/>
            <consortium name="The Broad Institute Genome Sequencing Center for Infectious Disease"/>
            <person name="Wu L."/>
            <person name="Ma J."/>
        </authorList>
    </citation>
    <scope>NUCLEOTIDE SEQUENCE [LARGE SCALE GENOMIC DNA]</scope>
    <source>
        <strain evidence="3">CCUG 56029</strain>
    </source>
</reference>
<evidence type="ECO:0000313" key="3">
    <source>
        <dbReference type="Proteomes" id="UP001595998"/>
    </source>
</evidence>